<evidence type="ECO:0000256" key="2">
    <source>
        <dbReference type="SAM" id="Phobius"/>
    </source>
</evidence>
<feature type="transmembrane region" description="Helical" evidence="2">
    <location>
        <begin position="47"/>
        <end position="66"/>
    </location>
</feature>
<dbReference type="GeneID" id="80347645"/>
<dbReference type="Proteomes" id="UP000516173">
    <property type="component" value="Chromosome"/>
</dbReference>
<keyword evidence="1" id="KW-0443">Lipid metabolism</keyword>
<evidence type="ECO:0000259" key="3">
    <source>
        <dbReference type="Pfam" id="PF01734"/>
    </source>
</evidence>
<keyword evidence="2" id="KW-0812">Transmembrane</keyword>
<dbReference type="InterPro" id="IPR016035">
    <property type="entry name" value="Acyl_Trfase/lysoPLipase"/>
</dbReference>
<reference evidence="4 5" key="1">
    <citation type="submission" date="2020-08" db="EMBL/GenBank/DDBJ databases">
        <title>Genome Sequencing of Nocardia wallacei strain FMUON74 and assembly.</title>
        <authorList>
            <person name="Toyokawa M."/>
            <person name="Uesaka K."/>
        </authorList>
    </citation>
    <scope>NUCLEOTIDE SEQUENCE [LARGE SCALE GENOMIC DNA]</scope>
    <source>
        <strain evidence="4 5">FMUON74</strain>
    </source>
</reference>
<evidence type="ECO:0000313" key="4">
    <source>
        <dbReference type="EMBL" id="BCK55328.1"/>
    </source>
</evidence>
<dbReference type="SUPFAM" id="SSF52151">
    <property type="entry name" value="FabD/lysophospholipase-like"/>
    <property type="match status" value="1"/>
</dbReference>
<evidence type="ECO:0000313" key="5">
    <source>
        <dbReference type="Proteomes" id="UP000516173"/>
    </source>
</evidence>
<name>A0A7G1KJI4_9NOCA</name>
<keyword evidence="2" id="KW-0472">Membrane</keyword>
<dbReference type="EMBL" id="AP023396">
    <property type="protein sequence ID" value="BCK55328.1"/>
    <property type="molecule type" value="Genomic_DNA"/>
</dbReference>
<sequence length="309" mass="32779">MTRQPVVRILAGVAGRSLSMMVGMASGAVDALADRRAGCGSTGAPPLRPIVAGVSGGAIAAAAIALGMTRDRARQIAIAYPESEVLGARSFRAFLARRVLYPDARIRGLAHAVVGDRTFADFLLPPISPEREAVSALLVPVYSAEFGTLVLPRDLPKLGLPDLPVADALVAATRIPGALPAAPGLENVFDGGCHHRVPHDIFAPRRALVLDLYGPQPYNSRGGLLFPVLHPSLRAIPNRPRPFHDTTLREATVFAHQRYGAALRTPGRSPAELFDSGYDIAATWVRSRTDAQLRNVVDPDVLGLPEPAA</sequence>
<keyword evidence="2" id="KW-1133">Transmembrane helix</keyword>
<organism evidence="4 5">
    <name type="scientific">Nocardia wallacei</name>
    <dbReference type="NCBI Taxonomy" id="480035"/>
    <lineage>
        <taxon>Bacteria</taxon>
        <taxon>Bacillati</taxon>
        <taxon>Actinomycetota</taxon>
        <taxon>Actinomycetes</taxon>
        <taxon>Mycobacteriales</taxon>
        <taxon>Nocardiaceae</taxon>
        <taxon>Nocardia</taxon>
    </lineage>
</organism>
<accession>A0A7G1KJI4</accession>
<keyword evidence="5" id="KW-1185">Reference proteome</keyword>
<dbReference type="Gene3D" id="3.40.1090.10">
    <property type="entry name" value="Cytosolic phospholipase A2 catalytic domain"/>
    <property type="match status" value="1"/>
</dbReference>
<protein>
    <recommendedName>
        <fullName evidence="3">PNPLA domain-containing protein</fullName>
    </recommendedName>
</protein>
<dbReference type="Pfam" id="PF01734">
    <property type="entry name" value="Patatin"/>
    <property type="match status" value="1"/>
</dbReference>
<proteinExistence type="predicted"/>
<dbReference type="KEGG" id="nwl:NWFMUON74_31000"/>
<gene>
    <name evidence="4" type="ORF">NWFMUON74_31000</name>
</gene>
<feature type="domain" description="PNPLA" evidence="3">
    <location>
        <begin position="43"/>
        <end position="202"/>
    </location>
</feature>
<dbReference type="AlphaFoldDB" id="A0A7G1KJI4"/>
<dbReference type="GO" id="GO:0006629">
    <property type="term" value="P:lipid metabolic process"/>
    <property type="evidence" value="ECO:0007669"/>
    <property type="project" value="UniProtKB-KW"/>
</dbReference>
<dbReference type="InterPro" id="IPR002641">
    <property type="entry name" value="PNPLA_dom"/>
</dbReference>
<evidence type="ECO:0000256" key="1">
    <source>
        <dbReference type="ARBA" id="ARBA00023098"/>
    </source>
</evidence>
<dbReference type="RefSeq" id="WP_187688458.1">
    <property type="nucleotide sequence ID" value="NZ_AP023396.1"/>
</dbReference>